<protein>
    <recommendedName>
        <fullName evidence="3">hAT-like transposase RNase-H fold domain-containing protein</fullName>
    </recommendedName>
</protein>
<dbReference type="OrthoDB" id="3359487at2759"/>
<dbReference type="AlphaFoldDB" id="A0A4S8LU68"/>
<keyword evidence="2" id="KW-1185">Reference proteome</keyword>
<reference evidence="1 2" key="1">
    <citation type="journal article" date="2019" name="Nat. Ecol. Evol.">
        <title>Megaphylogeny resolves global patterns of mushroom evolution.</title>
        <authorList>
            <person name="Varga T."/>
            <person name="Krizsan K."/>
            <person name="Foldi C."/>
            <person name="Dima B."/>
            <person name="Sanchez-Garcia M."/>
            <person name="Sanchez-Ramirez S."/>
            <person name="Szollosi G.J."/>
            <person name="Szarkandi J.G."/>
            <person name="Papp V."/>
            <person name="Albert L."/>
            <person name="Andreopoulos W."/>
            <person name="Angelini C."/>
            <person name="Antonin V."/>
            <person name="Barry K.W."/>
            <person name="Bougher N.L."/>
            <person name="Buchanan P."/>
            <person name="Buyck B."/>
            <person name="Bense V."/>
            <person name="Catcheside P."/>
            <person name="Chovatia M."/>
            <person name="Cooper J."/>
            <person name="Damon W."/>
            <person name="Desjardin D."/>
            <person name="Finy P."/>
            <person name="Geml J."/>
            <person name="Haridas S."/>
            <person name="Hughes K."/>
            <person name="Justo A."/>
            <person name="Karasinski D."/>
            <person name="Kautmanova I."/>
            <person name="Kiss B."/>
            <person name="Kocsube S."/>
            <person name="Kotiranta H."/>
            <person name="LaButti K.M."/>
            <person name="Lechner B.E."/>
            <person name="Liimatainen K."/>
            <person name="Lipzen A."/>
            <person name="Lukacs Z."/>
            <person name="Mihaltcheva S."/>
            <person name="Morgado L.N."/>
            <person name="Niskanen T."/>
            <person name="Noordeloos M.E."/>
            <person name="Ohm R.A."/>
            <person name="Ortiz-Santana B."/>
            <person name="Ovrebo C."/>
            <person name="Racz N."/>
            <person name="Riley R."/>
            <person name="Savchenko A."/>
            <person name="Shiryaev A."/>
            <person name="Soop K."/>
            <person name="Spirin V."/>
            <person name="Szebenyi C."/>
            <person name="Tomsovsky M."/>
            <person name="Tulloss R.E."/>
            <person name="Uehling J."/>
            <person name="Grigoriev I.V."/>
            <person name="Vagvolgyi C."/>
            <person name="Papp T."/>
            <person name="Martin F.M."/>
            <person name="Miettinen O."/>
            <person name="Hibbett D.S."/>
            <person name="Nagy L.G."/>
        </authorList>
    </citation>
    <scope>NUCLEOTIDE SEQUENCE [LARGE SCALE GENOMIC DNA]</scope>
    <source>
        <strain evidence="1 2">CBS 962.96</strain>
    </source>
</reference>
<name>A0A4S8LU68_DENBC</name>
<feature type="non-terminal residue" evidence="1">
    <location>
        <position position="95"/>
    </location>
</feature>
<gene>
    <name evidence="1" type="ORF">K435DRAFT_598527</name>
</gene>
<dbReference type="Proteomes" id="UP000297245">
    <property type="component" value="Unassembled WGS sequence"/>
</dbReference>
<evidence type="ECO:0000313" key="1">
    <source>
        <dbReference type="EMBL" id="THU92633.1"/>
    </source>
</evidence>
<accession>A0A4S8LU68</accession>
<feature type="non-terminal residue" evidence="1">
    <location>
        <position position="1"/>
    </location>
</feature>
<evidence type="ECO:0008006" key="3">
    <source>
        <dbReference type="Google" id="ProtNLM"/>
    </source>
</evidence>
<proteinExistence type="predicted"/>
<dbReference type="EMBL" id="ML179273">
    <property type="protein sequence ID" value="THU92633.1"/>
    <property type="molecule type" value="Genomic_DNA"/>
</dbReference>
<evidence type="ECO:0000313" key="2">
    <source>
        <dbReference type="Proteomes" id="UP000297245"/>
    </source>
</evidence>
<organism evidence="1 2">
    <name type="scientific">Dendrothele bispora (strain CBS 962.96)</name>
    <dbReference type="NCBI Taxonomy" id="1314807"/>
    <lineage>
        <taxon>Eukaryota</taxon>
        <taxon>Fungi</taxon>
        <taxon>Dikarya</taxon>
        <taxon>Basidiomycota</taxon>
        <taxon>Agaricomycotina</taxon>
        <taxon>Agaricomycetes</taxon>
        <taxon>Agaricomycetidae</taxon>
        <taxon>Agaricales</taxon>
        <taxon>Agaricales incertae sedis</taxon>
        <taxon>Dendrothele</taxon>
    </lineage>
</organism>
<sequence length="95" mass="11357">VIPAMDRIDDLLGEQEEGGILVDQRHWPLHHSVKAALGLAKNLMNHYYQLTDDSSVYRISMVLHPGLKLEYFRQHEWEEEWVRQAERLTRVEYER</sequence>